<gene>
    <name evidence="1" type="ORF">S01H4_66973</name>
</gene>
<name>X1G7U1_9ZZZZ</name>
<dbReference type="EMBL" id="BART01041801">
    <property type="protein sequence ID" value="GAH29078.1"/>
    <property type="molecule type" value="Genomic_DNA"/>
</dbReference>
<proteinExistence type="predicted"/>
<feature type="non-terminal residue" evidence="1">
    <location>
        <position position="1"/>
    </location>
</feature>
<reference evidence="1" key="1">
    <citation type="journal article" date="2014" name="Front. Microbiol.">
        <title>High frequency of phylogenetically diverse reductive dehalogenase-homologous genes in deep subseafloor sedimentary metagenomes.</title>
        <authorList>
            <person name="Kawai M."/>
            <person name="Futagami T."/>
            <person name="Toyoda A."/>
            <person name="Takaki Y."/>
            <person name="Nishi S."/>
            <person name="Hori S."/>
            <person name="Arai W."/>
            <person name="Tsubouchi T."/>
            <person name="Morono Y."/>
            <person name="Uchiyama I."/>
            <person name="Ito T."/>
            <person name="Fujiyama A."/>
            <person name="Inagaki F."/>
            <person name="Takami H."/>
        </authorList>
    </citation>
    <scope>NUCLEOTIDE SEQUENCE</scope>
    <source>
        <strain evidence="1">Expedition CK06-06</strain>
    </source>
</reference>
<sequence length="53" mass="5849">AGNAEARHYFPSTHTTGSIEWWWSTSVSGSNGLAYHFYEGILGTVAGEVYMHD</sequence>
<comment type="caution">
    <text evidence="1">The sequence shown here is derived from an EMBL/GenBank/DDBJ whole genome shotgun (WGS) entry which is preliminary data.</text>
</comment>
<feature type="non-terminal residue" evidence="1">
    <location>
        <position position="53"/>
    </location>
</feature>
<evidence type="ECO:0000313" key="1">
    <source>
        <dbReference type="EMBL" id="GAH29078.1"/>
    </source>
</evidence>
<organism evidence="1">
    <name type="scientific">marine sediment metagenome</name>
    <dbReference type="NCBI Taxonomy" id="412755"/>
    <lineage>
        <taxon>unclassified sequences</taxon>
        <taxon>metagenomes</taxon>
        <taxon>ecological metagenomes</taxon>
    </lineage>
</organism>
<accession>X1G7U1</accession>
<dbReference type="AlphaFoldDB" id="X1G7U1"/>
<protein>
    <submittedName>
        <fullName evidence="1">Uncharacterized protein</fullName>
    </submittedName>
</protein>